<dbReference type="AlphaFoldDB" id="A0ABD2X6B5"/>
<feature type="repeat" description="ANK" evidence="3">
    <location>
        <begin position="179"/>
        <end position="211"/>
    </location>
</feature>
<dbReference type="Proteomes" id="UP001627154">
    <property type="component" value="Unassembled WGS sequence"/>
</dbReference>
<dbReference type="Pfam" id="PF12796">
    <property type="entry name" value="Ank_2"/>
    <property type="match status" value="2"/>
</dbReference>
<dbReference type="Gene3D" id="1.25.40.20">
    <property type="entry name" value="Ankyrin repeat-containing domain"/>
    <property type="match status" value="4"/>
</dbReference>
<feature type="repeat" description="ANK" evidence="3">
    <location>
        <begin position="258"/>
        <end position="283"/>
    </location>
</feature>
<sequence>MAQNNLDSLTRMKAMREEFNWWIEDERAELVRRLNDLLGAWRGKLPNLRDVFLRQEIDGLLWEAANYRGVDGDVDRSGERFVEFVARSGYRDEPDVDARDGKPLRRRATPIHRAAQVFALPNRDRVIRELFKIYDRFDANYGNDSGLTHFHVACMSGCDDVAEKFLKLGQDPNLVWEETGATPLLLALDRGRYKVAELLLKNGADPNATLPDGWTPLHSICARGPDDESAAAFLNVLFDYVNDKMQRTVPNVDAQNDSGDTPLHLALERGHKKVAEWLLTNGAADPNLANRRGSTALHVVCERSGDGDADSLRMLLELGSEGHRPVLVDARDNEGNTPLHCALRRGHRDSVECLLRHDASPNVANVSRETPLHVVCNRDADDDLVRLFFEISDETQREVRLDARNKWGWTPLQLAAASLLPNVVEALLDRGAKTTDFVFPYTRYFGNGLLDRCHVDRASSWYYSRFGLVLDALIVVERLEKRGYELDRCGVLTIAEMFDKYEVFKTSVDLEKRWYDDEEFANRTREMMIYSKLSFYDLIQLRPTEAAKLLAHEDYYEFADSMTSRQLPEEHEVACLAYLCEMRSRGFLRRWTLDPLMELTRRRLSILSCHMILDNLMNEDLLNVFLAATDPYL</sequence>
<proteinExistence type="predicted"/>
<dbReference type="PROSITE" id="PS50297">
    <property type="entry name" value="ANK_REP_REGION"/>
    <property type="match status" value="3"/>
</dbReference>
<gene>
    <name evidence="4" type="ORF">TKK_006269</name>
</gene>
<evidence type="ECO:0000313" key="5">
    <source>
        <dbReference type="Proteomes" id="UP001627154"/>
    </source>
</evidence>
<keyword evidence="5" id="KW-1185">Reference proteome</keyword>
<reference evidence="4 5" key="1">
    <citation type="journal article" date="2024" name="bioRxiv">
        <title>A reference genome for Trichogramma kaykai: A tiny desert-dwelling parasitoid wasp with competing sex-ratio distorters.</title>
        <authorList>
            <person name="Culotta J."/>
            <person name="Lindsey A.R."/>
        </authorList>
    </citation>
    <scope>NUCLEOTIDE SEQUENCE [LARGE SCALE GENOMIC DNA]</scope>
    <source>
        <strain evidence="4 5">KSX58</strain>
    </source>
</reference>
<evidence type="ECO:0000256" key="2">
    <source>
        <dbReference type="ARBA" id="ARBA00023043"/>
    </source>
</evidence>
<name>A0ABD2X6B5_9HYME</name>
<evidence type="ECO:0000256" key="1">
    <source>
        <dbReference type="ARBA" id="ARBA00022737"/>
    </source>
</evidence>
<dbReference type="SUPFAM" id="SSF48403">
    <property type="entry name" value="Ankyrin repeat"/>
    <property type="match status" value="1"/>
</dbReference>
<dbReference type="EMBL" id="JBJJXI010000051">
    <property type="protein sequence ID" value="KAL3400407.1"/>
    <property type="molecule type" value="Genomic_DNA"/>
</dbReference>
<dbReference type="SMART" id="SM00248">
    <property type="entry name" value="ANK"/>
    <property type="match status" value="9"/>
</dbReference>
<comment type="caution">
    <text evidence="4">The sequence shown here is derived from an EMBL/GenBank/DDBJ whole genome shotgun (WGS) entry which is preliminary data.</text>
</comment>
<accession>A0ABD2X6B5</accession>
<dbReference type="PROSITE" id="PS50088">
    <property type="entry name" value="ANK_REPEAT"/>
    <property type="match status" value="3"/>
</dbReference>
<dbReference type="InterPro" id="IPR050889">
    <property type="entry name" value="Dendritic_Spine_Reg/Scaffold"/>
</dbReference>
<evidence type="ECO:0000256" key="3">
    <source>
        <dbReference type="PROSITE-ProRule" id="PRU00023"/>
    </source>
</evidence>
<keyword evidence="1" id="KW-0677">Repeat</keyword>
<dbReference type="InterPro" id="IPR036770">
    <property type="entry name" value="Ankyrin_rpt-contain_sf"/>
</dbReference>
<evidence type="ECO:0000313" key="4">
    <source>
        <dbReference type="EMBL" id="KAL3400407.1"/>
    </source>
</evidence>
<protein>
    <submittedName>
        <fullName evidence="4">Uncharacterized protein</fullName>
    </submittedName>
</protein>
<dbReference type="PANTHER" id="PTHR24166:SF48">
    <property type="entry name" value="PROTEIN VAPYRIN"/>
    <property type="match status" value="1"/>
</dbReference>
<organism evidence="4 5">
    <name type="scientific">Trichogramma kaykai</name>
    <dbReference type="NCBI Taxonomy" id="54128"/>
    <lineage>
        <taxon>Eukaryota</taxon>
        <taxon>Metazoa</taxon>
        <taxon>Ecdysozoa</taxon>
        <taxon>Arthropoda</taxon>
        <taxon>Hexapoda</taxon>
        <taxon>Insecta</taxon>
        <taxon>Pterygota</taxon>
        <taxon>Neoptera</taxon>
        <taxon>Endopterygota</taxon>
        <taxon>Hymenoptera</taxon>
        <taxon>Apocrita</taxon>
        <taxon>Proctotrupomorpha</taxon>
        <taxon>Chalcidoidea</taxon>
        <taxon>Trichogrammatidae</taxon>
        <taxon>Trichogramma</taxon>
    </lineage>
</organism>
<dbReference type="PANTHER" id="PTHR24166">
    <property type="entry name" value="ROLLING PEBBLES, ISOFORM B"/>
    <property type="match status" value="1"/>
</dbReference>
<dbReference type="Pfam" id="PF13637">
    <property type="entry name" value="Ank_4"/>
    <property type="match status" value="1"/>
</dbReference>
<feature type="repeat" description="ANK" evidence="3">
    <location>
        <begin position="334"/>
        <end position="366"/>
    </location>
</feature>
<dbReference type="InterPro" id="IPR002110">
    <property type="entry name" value="Ankyrin_rpt"/>
</dbReference>
<keyword evidence="2 3" id="KW-0040">ANK repeat</keyword>